<dbReference type="Gene3D" id="3.40.50.150">
    <property type="entry name" value="Vaccinia Virus protein VP39"/>
    <property type="match status" value="1"/>
</dbReference>
<name>A0A8J3Q414_9ACTN</name>
<dbReference type="Proteomes" id="UP000612899">
    <property type="component" value="Unassembled WGS sequence"/>
</dbReference>
<dbReference type="InterPro" id="IPR006342">
    <property type="entry name" value="FkbM_mtfrase"/>
</dbReference>
<dbReference type="PANTHER" id="PTHR34203:SF15">
    <property type="entry name" value="SLL1173 PROTEIN"/>
    <property type="match status" value="1"/>
</dbReference>
<comment type="caution">
    <text evidence="2">The sequence shown here is derived from an EMBL/GenBank/DDBJ whole genome shotgun (WGS) entry which is preliminary data.</text>
</comment>
<dbReference type="Pfam" id="PF05050">
    <property type="entry name" value="Methyltransf_21"/>
    <property type="match status" value="1"/>
</dbReference>
<dbReference type="SUPFAM" id="SSF53335">
    <property type="entry name" value="S-adenosyl-L-methionine-dependent methyltransferases"/>
    <property type="match status" value="1"/>
</dbReference>
<dbReference type="AlphaFoldDB" id="A0A8J3Q414"/>
<dbReference type="InterPro" id="IPR029063">
    <property type="entry name" value="SAM-dependent_MTases_sf"/>
</dbReference>
<organism evidence="2 3">
    <name type="scientific">Rhizocola hellebori</name>
    <dbReference type="NCBI Taxonomy" id="1392758"/>
    <lineage>
        <taxon>Bacteria</taxon>
        <taxon>Bacillati</taxon>
        <taxon>Actinomycetota</taxon>
        <taxon>Actinomycetes</taxon>
        <taxon>Micromonosporales</taxon>
        <taxon>Micromonosporaceae</taxon>
        <taxon>Rhizocola</taxon>
    </lineage>
</organism>
<gene>
    <name evidence="2" type="ORF">Rhe02_15020</name>
</gene>
<feature type="domain" description="Methyltransferase FkbM" evidence="1">
    <location>
        <begin position="119"/>
        <end position="260"/>
    </location>
</feature>
<dbReference type="EMBL" id="BONY01000007">
    <property type="protein sequence ID" value="GIH03435.1"/>
    <property type="molecule type" value="Genomic_DNA"/>
</dbReference>
<sequence length="301" mass="33002">MIMGAARLGMRLAETGAYATGQVLRLFWPVRAPSRPERGFLCLSDRIALLRATVSNWPLLAVDRIAPRGTELTYRTVNGRRVHCRARTSDLLETVIVSSGFEYPVEHLRIDDDHPVVVDVGAHIGTFALLMDSLLGDRPYRGVALEPMAENFALLQENLRANRVTGFTTVQAAAACAAGEGFLRTRGQPDTAFLDPRADEGERVRTVELGELCHTMGLDCISLLKMDIEGGEHDVLAASWPFVAERVKVIVLEFHEDGPGRDLESLHMLLEPAFTIKVLHRGPTQGVLIARAHEAGEHVGG</sequence>
<dbReference type="NCBIfam" id="TIGR01444">
    <property type="entry name" value="fkbM_fam"/>
    <property type="match status" value="1"/>
</dbReference>
<keyword evidence="3" id="KW-1185">Reference proteome</keyword>
<protein>
    <recommendedName>
        <fullName evidence="1">Methyltransferase FkbM domain-containing protein</fullName>
    </recommendedName>
</protein>
<accession>A0A8J3Q414</accession>
<dbReference type="PANTHER" id="PTHR34203">
    <property type="entry name" value="METHYLTRANSFERASE, FKBM FAMILY PROTEIN"/>
    <property type="match status" value="1"/>
</dbReference>
<reference evidence="2" key="1">
    <citation type="submission" date="2021-01" db="EMBL/GenBank/DDBJ databases">
        <title>Whole genome shotgun sequence of Rhizocola hellebori NBRC 109834.</title>
        <authorList>
            <person name="Komaki H."/>
            <person name="Tamura T."/>
        </authorList>
    </citation>
    <scope>NUCLEOTIDE SEQUENCE</scope>
    <source>
        <strain evidence="2">NBRC 109834</strain>
    </source>
</reference>
<dbReference type="InterPro" id="IPR052514">
    <property type="entry name" value="SAM-dependent_MTase"/>
</dbReference>
<evidence type="ECO:0000313" key="3">
    <source>
        <dbReference type="Proteomes" id="UP000612899"/>
    </source>
</evidence>
<evidence type="ECO:0000259" key="1">
    <source>
        <dbReference type="Pfam" id="PF05050"/>
    </source>
</evidence>
<evidence type="ECO:0000313" key="2">
    <source>
        <dbReference type="EMBL" id="GIH03435.1"/>
    </source>
</evidence>
<proteinExistence type="predicted"/>